<dbReference type="KEGG" id="sle:sle_00640"/>
<reference evidence="1 2" key="1">
    <citation type="submission" date="2015-02" db="EMBL/GenBank/DDBJ databases">
        <authorList>
            <person name="Gomez-Escribano P.J."/>
        </authorList>
    </citation>
    <scope>NUCLEOTIDE SEQUENCE [LARGE SCALE GENOMIC DNA]</scope>
    <source>
        <strain evidence="2">C34 (DSM 42122 / NRRL B-24963)</strain>
    </source>
</reference>
<evidence type="ECO:0000313" key="2">
    <source>
        <dbReference type="Proteomes" id="UP000035016"/>
    </source>
</evidence>
<gene>
    <name evidence="1" type="primary">sle_00640</name>
</gene>
<dbReference type="Proteomes" id="UP000035016">
    <property type="component" value="Chromosome Chromosome"/>
</dbReference>
<evidence type="ECO:0000313" key="1">
    <source>
        <dbReference type="EMBL" id="CQR59526.1"/>
    </source>
</evidence>
<dbReference type="AlphaFoldDB" id="A0A0F7VRU1"/>
<protein>
    <submittedName>
        <fullName evidence="1">Hypothetical C</fullName>
    </submittedName>
</protein>
<proteinExistence type="predicted"/>
<sequence>MRDVITAVSPSHAARILDAKERGATDDELQPLLAEAITESYFREGGTARAGLRMNFRDVEHPQIDF</sequence>
<name>A0A0F7VRU1_STRLW</name>
<dbReference type="EMBL" id="LN831790">
    <property type="protein sequence ID" value="CQR59526.1"/>
    <property type="molecule type" value="Genomic_DNA"/>
</dbReference>
<organism evidence="1 2">
    <name type="scientific">Streptomyces leeuwenhoekii</name>
    <dbReference type="NCBI Taxonomy" id="1437453"/>
    <lineage>
        <taxon>Bacteria</taxon>
        <taxon>Bacillati</taxon>
        <taxon>Actinomycetota</taxon>
        <taxon>Actinomycetes</taxon>
        <taxon>Kitasatosporales</taxon>
        <taxon>Streptomycetaceae</taxon>
        <taxon>Streptomyces</taxon>
    </lineage>
</organism>
<accession>A0A0F7VRU1</accession>